<name>A0ACC1NPE9_9HYPO</name>
<accession>A0ACC1NPE9</accession>
<sequence length="302" mass="34532">MAPQDSETISPDFPFEKRTAHVLGSSMAYIDVGVPSNIVTVFLHGNPASSYIWRNIIPYASQHTRCIAPDLIGFGDSDKVAGLEYRVKDHQRFVDAFLDVLLPSQQVVLVLHDWGSVLGLDWARRNASRIAGLVLMEIIIPRDWQEVSDTIRKTLETLRDPQAGRALIIDQNILIEKLLATGVVRDLAEEEMNAYRRPFMDPISREPLYRFRMEMPFGGQPEDVWKKTKDCLEWLISNNTRKLFFWCTPGITLKEVRAKEIIQQLRNTKAVCLGNGLHEVQEDHPHSIGRELSDWLKNVVLF</sequence>
<comment type="caution">
    <text evidence="1">The sequence shown here is derived from an EMBL/GenBank/DDBJ whole genome shotgun (WGS) entry which is preliminary data.</text>
</comment>
<organism evidence="1 2">
    <name type="scientific">Zarea fungicola</name>
    <dbReference type="NCBI Taxonomy" id="93591"/>
    <lineage>
        <taxon>Eukaryota</taxon>
        <taxon>Fungi</taxon>
        <taxon>Dikarya</taxon>
        <taxon>Ascomycota</taxon>
        <taxon>Pezizomycotina</taxon>
        <taxon>Sordariomycetes</taxon>
        <taxon>Hypocreomycetidae</taxon>
        <taxon>Hypocreales</taxon>
        <taxon>Cordycipitaceae</taxon>
        <taxon>Zarea</taxon>
    </lineage>
</organism>
<dbReference type="Proteomes" id="UP001143910">
    <property type="component" value="Unassembled WGS sequence"/>
</dbReference>
<gene>
    <name evidence="1" type="ORF">NQ176_g2205</name>
</gene>
<evidence type="ECO:0000313" key="2">
    <source>
        <dbReference type="Proteomes" id="UP001143910"/>
    </source>
</evidence>
<proteinExistence type="predicted"/>
<evidence type="ECO:0000313" key="1">
    <source>
        <dbReference type="EMBL" id="KAJ2981150.1"/>
    </source>
</evidence>
<dbReference type="EMBL" id="JANJQO010000149">
    <property type="protein sequence ID" value="KAJ2981150.1"/>
    <property type="molecule type" value="Genomic_DNA"/>
</dbReference>
<keyword evidence="2" id="KW-1185">Reference proteome</keyword>
<reference evidence="1" key="1">
    <citation type="submission" date="2022-08" db="EMBL/GenBank/DDBJ databases">
        <title>Genome Sequence of Lecanicillium fungicola.</title>
        <authorList>
            <person name="Buettner E."/>
        </authorList>
    </citation>
    <scope>NUCLEOTIDE SEQUENCE</scope>
    <source>
        <strain evidence="1">Babe33</strain>
    </source>
</reference>
<protein>
    <submittedName>
        <fullName evidence="1">Uncharacterized protein</fullName>
    </submittedName>
</protein>